<dbReference type="Gene3D" id="2.40.10.500">
    <property type="match status" value="1"/>
</dbReference>
<dbReference type="Gene3D" id="2.80.10.50">
    <property type="match status" value="2"/>
</dbReference>
<keyword evidence="1" id="KW-0732">Signal</keyword>
<dbReference type="PANTHER" id="PTHR35580:SF1">
    <property type="entry name" value="PHYTASE-LIKE DOMAIN-CONTAINING PROTEIN"/>
    <property type="match status" value="1"/>
</dbReference>
<protein>
    <recommendedName>
        <fullName evidence="4">SBBP repeat-containing protein</fullName>
    </recommendedName>
</protein>
<feature type="chain" id="PRO_5046611235" description="SBBP repeat-containing protein" evidence="1">
    <location>
        <begin position="17"/>
        <end position="448"/>
    </location>
</feature>
<organism evidence="2 3">
    <name type="scientific">Hymenobacter fastidiosus</name>
    <dbReference type="NCBI Taxonomy" id="486264"/>
    <lineage>
        <taxon>Bacteria</taxon>
        <taxon>Pseudomonadati</taxon>
        <taxon>Bacteroidota</taxon>
        <taxon>Cytophagia</taxon>
        <taxon>Cytophagales</taxon>
        <taxon>Hymenobacteraceae</taxon>
        <taxon>Hymenobacter</taxon>
    </lineage>
</organism>
<dbReference type="InterPro" id="IPR052918">
    <property type="entry name" value="Motility_Chemotaxis_Reg"/>
</dbReference>
<sequence>MLLVLVLALLARSGYAQSPNWQWAVQSTGTGTTQVKNIAVDAAGNSYVVGFFTERAQFGSSVLISQGRSDLFAAKLTAAGHWEWAVAAGGAGSDNATGVAVDPTGRIFVTGSFEEQVRFGPTTLTSQGDKDVFVAQLGPQGQWLWTTTAGGTGMDRASALTTTRNGELVVAGQFAETAAFGTRQLVSRGSSDAFIARLTPAGTWQWTTAVGGPDNDEATALASNDKGEIYVTGFFSEQVTFGTSVLTGSGMDDAFVGKLTGTGQWLWATAGTSTNTAYGKGIAADPAGGVFVTGSYWGRARFGATSLSSNASDDGFVARLTDDGQWQWVTTLSSDYLDNIVGIALDKLGKLYVAGTFSRTIQAGPFQLTSQGHQDVFVGYLNRTGTWLGLTAAGGTATDATQTMALAPGGQVYVGGQFSTAALFGTAQLQSATPNAQAYVGRAAVPQL</sequence>
<name>A0ABP7RYC5_9BACT</name>
<dbReference type="SUPFAM" id="SSF101898">
    <property type="entry name" value="NHL repeat"/>
    <property type="match status" value="1"/>
</dbReference>
<accession>A0ABP7RYC5</accession>
<dbReference type="InterPro" id="IPR010620">
    <property type="entry name" value="SBBP_repeat"/>
</dbReference>
<dbReference type="Pfam" id="PF06739">
    <property type="entry name" value="SBBP"/>
    <property type="match status" value="1"/>
</dbReference>
<gene>
    <name evidence="2" type="ORF">GCM10022408_14480</name>
</gene>
<feature type="signal peptide" evidence="1">
    <location>
        <begin position="1"/>
        <end position="16"/>
    </location>
</feature>
<keyword evidence="3" id="KW-1185">Reference proteome</keyword>
<dbReference type="Proteomes" id="UP001500567">
    <property type="component" value="Unassembled WGS sequence"/>
</dbReference>
<dbReference type="PANTHER" id="PTHR35580">
    <property type="entry name" value="CELL SURFACE GLYCOPROTEIN (S-LAYER PROTEIN)-LIKE PROTEIN"/>
    <property type="match status" value="1"/>
</dbReference>
<evidence type="ECO:0008006" key="4">
    <source>
        <dbReference type="Google" id="ProtNLM"/>
    </source>
</evidence>
<proteinExistence type="predicted"/>
<evidence type="ECO:0000256" key="1">
    <source>
        <dbReference type="SAM" id="SignalP"/>
    </source>
</evidence>
<dbReference type="EMBL" id="BAABDJ010000007">
    <property type="protein sequence ID" value="GAA4003917.1"/>
    <property type="molecule type" value="Genomic_DNA"/>
</dbReference>
<evidence type="ECO:0000313" key="2">
    <source>
        <dbReference type="EMBL" id="GAA4003917.1"/>
    </source>
</evidence>
<evidence type="ECO:0000313" key="3">
    <source>
        <dbReference type="Proteomes" id="UP001500567"/>
    </source>
</evidence>
<reference evidence="3" key="1">
    <citation type="journal article" date="2019" name="Int. J. Syst. Evol. Microbiol.">
        <title>The Global Catalogue of Microorganisms (GCM) 10K type strain sequencing project: providing services to taxonomists for standard genome sequencing and annotation.</title>
        <authorList>
            <consortium name="The Broad Institute Genomics Platform"/>
            <consortium name="The Broad Institute Genome Sequencing Center for Infectious Disease"/>
            <person name="Wu L."/>
            <person name="Ma J."/>
        </authorList>
    </citation>
    <scope>NUCLEOTIDE SEQUENCE [LARGE SCALE GENOMIC DNA]</scope>
    <source>
        <strain evidence="3">JCM 17224</strain>
    </source>
</reference>
<dbReference type="SUPFAM" id="SSF63829">
    <property type="entry name" value="Calcium-dependent phosphotriesterase"/>
    <property type="match status" value="1"/>
</dbReference>
<comment type="caution">
    <text evidence="2">The sequence shown here is derived from an EMBL/GenBank/DDBJ whole genome shotgun (WGS) entry which is preliminary data.</text>
</comment>